<protein>
    <submittedName>
        <fullName evidence="2">Uncharacterized protein</fullName>
    </submittedName>
</protein>
<comment type="caution">
    <text evidence="2">The sequence shown here is derived from an EMBL/GenBank/DDBJ whole genome shotgun (WGS) entry which is preliminary data.</text>
</comment>
<proteinExistence type="predicted"/>
<organism evidence="2 3">
    <name type="scientific">Mobilitalea sibirica</name>
    <dbReference type="NCBI Taxonomy" id="1462919"/>
    <lineage>
        <taxon>Bacteria</taxon>
        <taxon>Bacillati</taxon>
        <taxon>Bacillota</taxon>
        <taxon>Clostridia</taxon>
        <taxon>Lachnospirales</taxon>
        <taxon>Lachnospiraceae</taxon>
        <taxon>Mobilitalea</taxon>
    </lineage>
</organism>
<sequence length="165" mass="18983">MNQLYAEAGVKRKDTTATLALRFLMFVGIIIGFIAMFLGQIFSIVGIAMVVVLFYLLPRLNVEYEYVFVDGQLDFDKIMGKAKRKQILRIDFEQVEIMAPINSHALDSYNHVQMDKKDFSSGTKESKPYVIIANVDNKKYRILFEPSEKMIGMIKQKSPRKLSPY</sequence>
<dbReference type="AlphaFoldDB" id="A0A8J7GWX1"/>
<keyword evidence="1" id="KW-0812">Transmembrane</keyword>
<keyword evidence="3" id="KW-1185">Reference proteome</keyword>
<evidence type="ECO:0000256" key="1">
    <source>
        <dbReference type="SAM" id="Phobius"/>
    </source>
</evidence>
<accession>A0A8J7GWX1</accession>
<dbReference type="EMBL" id="JAEAGR010000001">
    <property type="protein sequence ID" value="MBH1939444.1"/>
    <property type="molecule type" value="Genomic_DNA"/>
</dbReference>
<keyword evidence="1" id="KW-1133">Transmembrane helix</keyword>
<feature type="transmembrane region" description="Helical" evidence="1">
    <location>
        <begin position="23"/>
        <end position="56"/>
    </location>
</feature>
<dbReference type="RefSeq" id="WP_197659671.1">
    <property type="nucleotide sequence ID" value="NZ_JAEAGR010000001.1"/>
</dbReference>
<reference evidence="2" key="1">
    <citation type="submission" date="2020-12" db="EMBL/GenBank/DDBJ databases">
        <title>M. sibirica DSM 26468T genome.</title>
        <authorList>
            <person name="Thieme N."/>
            <person name="Rettenmaier R."/>
            <person name="Zverlov V."/>
            <person name="Liebl W."/>
        </authorList>
    </citation>
    <scope>NUCLEOTIDE SEQUENCE</scope>
    <source>
        <strain evidence="2">DSM 26468</strain>
    </source>
</reference>
<evidence type="ECO:0000313" key="2">
    <source>
        <dbReference type="EMBL" id="MBH1939444.1"/>
    </source>
</evidence>
<dbReference type="Pfam" id="PF19601">
    <property type="entry name" value="DUF6106"/>
    <property type="match status" value="1"/>
</dbReference>
<gene>
    <name evidence="2" type="ORF">I5677_00890</name>
</gene>
<dbReference type="Proteomes" id="UP000623269">
    <property type="component" value="Unassembled WGS sequence"/>
</dbReference>
<dbReference type="InterPro" id="IPR046088">
    <property type="entry name" value="DUF6106"/>
</dbReference>
<evidence type="ECO:0000313" key="3">
    <source>
        <dbReference type="Proteomes" id="UP000623269"/>
    </source>
</evidence>
<name>A0A8J7GWX1_9FIRM</name>
<keyword evidence="1" id="KW-0472">Membrane</keyword>